<evidence type="ECO:0000313" key="3">
    <source>
        <dbReference type="EnsemblProtists" id="EKX46284"/>
    </source>
</evidence>
<keyword evidence="1" id="KW-0812">Transmembrane</keyword>
<gene>
    <name evidence="2" type="ORF">GUITHDRAFT_152452</name>
</gene>
<dbReference type="EnsemblProtists" id="EKX46284">
    <property type="protein sequence ID" value="EKX46284"/>
    <property type="gene ID" value="GUITHDRAFT_152452"/>
</dbReference>
<evidence type="ECO:0000313" key="2">
    <source>
        <dbReference type="EMBL" id="EKX46284.1"/>
    </source>
</evidence>
<keyword evidence="1" id="KW-1133">Transmembrane helix</keyword>
<dbReference type="HOGENOM" id="CLU_1104502_0_0_1"/>
<keyword evidence="4" id="KW-1185">Reference proteome</keyword>
<reference evidence="2 4" key="1">
    <citation type="journal article" date="2012" name="Nature">
        <title>Algal genomes reveal evolutionary mosaicism and the fate of nucleomorphs.</title>
        <authorList>
            <consortium name="DOE Joint Genome Institute"/>
            <person name="Curtis B.A."/>
            <person name="Tanifuji G."/>
            <person name="Burki F."/>
            <person name="Gruber A."/>
            <person name="Irimia M."/>
            <person name="Maruyama S."/>
            <person name="Arias M.C."/>
            <person name="Ball S.G."/>
            <person name="Gile G.H."/>
            <person name="Hirakawa Y."/>
            <person name="Hopkins J.F."/>
            <person name="Kuo A."/>
            <person name="Rensing S.A."/>
            <person name="Schmutz J."/>
            <person name="Symeonidi A."/>
            <person name="Elias M."/>
            <person name="Eveleigh R.J."/>
            <person name="Herman E.K."/>
            <person name="Klute M.J."/>
            <person name="Nakayama T."/>
            <person name="Obornik M."/>
            <person name="Reyes-Prieto A."/>
            <person name="Armbrust E.V."/>
            <person name="Aves S.J."/>
            <person name="Beiko R.G."/>
            <person name="Coutinho P."/>
            <person name="Dacks J.B."/>
            <person name="Durnford D.G."/>
            <person name="Fast N.M."/>
            <person name="Green B.R."/>
            <person name="Grisdale C.J."/>
            <person name="Hempel F."/>
            <person name="Henrissat B."/>
            <person name="Hoppner M.P."/>
            <person name="Ishida K."/>
            <person name="Kim E."/>
            <person name="Koreny L."/>
            <person name="Kroth P.G."/>
            <person name="Liu Y."/>
            <person name="Malik S.B."/>
            <person name="Maier U.G."/>
            <person name="McRose D."/>
            <person name="Mock T."/>
            <person name="Neilson J.A."/>
            <person name="Onodera N.T."/>
            <person name="Poole A.M."/>
            <person name="Pritham E.J."/>
            <person name="Richards T.A."/>
            <person name="Rocap G."/>
            <person name="Roy S.W."/>
            <person name="Sarai C."/>
            <person name="Schaack S."/>
            <person name="Shirato S."/>
            <person name="Slamovits C.H."/>
            <person name="Spencer D.F."/>
            <person name="Suzuki S."/>
            <person name="Worden A.Z."/>
            <person name="Zauner S."/>
            <person name="Barry K."/>
            <person name="Bell C."/>
            <person name="Bharti A.K."/>
            <person name="Crow J.A."/>
            <person name="Grimwood J."/>
            <person name="Kramer R."/>
            <person name="Lindquist E."/>
            <person name="Lucas S."/>
            <person name="Salamov A."/>
            <person name="McFadden G.I."/>
            <person name="Lane C.E."/>
            <person name="Keeling P.J."/>
            <person name="Gray M.W."/>
            <person name="Grigoriev I.V."/>
            <person name="Archibald J.M."/>
        </authorList>
    </citation>
    <scope>NUCLEOTIDE SEQUENCE</scope>
    <source>
        <strain evidence="2 4">CCMP2712</strain>
    </source>
</reference>
<proteinExistence type="predicted"/>
<feature type="transmembrane region" description="Helical" evidence="1">
    <location>
        <begin position="48"/>
        <end position="71"/>
    </location>
</feature>
<dbReference type="Proteomes" id="UP000011087">
    <property type="component" value="Unassembled WGS sequence"/>
</dbReference>
<dbReference type="AlphaFoldDB" id="L1JDV2"/>
<protein>
    <submittedName>
        <fullName evidence="2 3">Uncharacterized protein</fullName>
    </submittedName>
</protein>
<dbReference type="EMBL" id="JH992995">
    <property type="protein sequence ID" value="EKX46284.1"/>
    <property type="molecule type" value="Genomic_DNA"/>
</dbReference>
<sequence length="252" mass="27079">MPDSTCYLLAGFSLLQSAFPMYYAYSWAHIDASDANDRLQNTSLYKVFSTYVGVLWLLTVVNIFAPLIGIGDDKGQRNLARTIAFLLNLSGGLAVVILGIWIIAAVFPTTACAELGLKAPSSRWACTAYHIISWMDFFILCLLALLLILSPCLIGALKGMLHSMLDTAGARSIFPDGVIDALHRMLPAVAQVSQPKSVEEPAPVLSPQPMYSLAPVSAASYPVLSPVVTTPGVPSIQPVAGYQPQMYVSSIQ</sequence>
<evidence type="ECO:0000313" key="4">
    <source>
        <dbReference type="Proteomes" id="UP000011087"/>
    </source>
</evidence>
<organism evidence="2">
    <name type="scientific">Guillardia theta (strain CCMP2712)</name>
    <name type="common">Cryptophyte</name>
    <dbReference type="NCBI Taxonomy" id="905079"/>
    <lineage>
        <taxon>Eukaryota</taxon>
        <taxon>Cryptophyceae</taxon>
        <taxon>Pyrenomonadales</taxon>
        <taxon>Geminigeraceae</taxon>
        <taxon>Guillardia</taxon>
    </lineage>
</organism>
<dbReference type="KEGG" id="gtt:GUITHDRAFT_152452"/>
<keyword evidence="1" id="KW-0472">Membrane</keyword>
<dbReference type="GeneID" id="17302941"/>
<feature type="transmembrane region" description="Helical" evidence="1">
    <location>
        <begin position="127"/>
        <end position="154"/>
    </location>
</feature>
<feature type="transmembrane region" description="Helical" evidence="1">
    <location>
        <begin position="7"/>
        <end position="28"/>
    </location>
</feature>
<name>L1JDV2_GUITC</name>
<dbReference type="RefSeq" id="XP_005833264.1">
    <property type="nucleotide sequence ID" value="XM_005833207.1"/>
</dbReference>
<evidence type="ECO:0000256" key="1">
    <source>
        <dbReference type="SAM" id="Phobius"/>
    </source>
</evidence>
<reference evidence="3" key="3">
    <citation type="submission" date="2015-06" db="UniProtKB">
        <authorList>
            <consortium name="EnsemblProtists"/>
        </authorList>
    </citation>
    <scope>IDENTIFICATION</scope>
</reference>
<dbReference type="PaxDb" id="55529-EKX46284"/>
<feature type="transmembrane region" description="Helical" evidence="1">
    <location>
        <begin position="83"/>
        <end position="107"/>
    </location>
</feature>
<reference evidence="4" key="2">
    <citation type="submission" date="2012-11" db="EMBL/GenBank/DDBJ databases">
        <authorList>
            <person name="Kuo A."/>
            <person name="Curtis B.A."/>
            <person name="Tanifuji G."/>
            <person name="Burki F."/>
            <person name="Gruber A."/>
            <person name="Irimia M."/>
            <person name="Maruyama S."/>
            <person name="Arias M.C."/>
            <person name="Ball S.G."/>
            <person name="Gile G.H."/>
            <person name="Hirakawa Y."/>
            <person name="Hopkins J.F."/>
            <person name="Rensing S.A."/>
            <person name="Schmutz J."/>
            <person name="Symeonidi A."/>
            <person name="Elias M."/>
            <person name="Eveleigh R.J."/>
            <person name="Herman E.K."/>
            <person name="Klute M.J."/>
            <person name="Nakayama T."/>
            <person name="Obornik M."/>
            <person name="Reyes-Prieto A."/>
            <person name="Armbrust E.V."/>
            <person name="Aves S.J."/>
            <person name="Beiko R.G."/>
            <person name="Coutinho P."/>
            <person name="Dacks J.B."/>
            <person name="Durnford D.G."/>
            <person name="Fast N.M."/>
            <person name="Green B.R."/>
            <person name="Grisdale C."/>
            <person name="Hempe F."/>
            <person name="Henrissat B."/>
            <person name="Hoppner M.P."/>
            <person name="Ishida K.-I."/>
            <person name="Kim E."/>
            <person name="Koreny L."/>
            <person name="Kroth P.G."/>
            <person name="Liu Y."/>
            <person name="Malik S.-B."/>
            <person name="Maier U.G."/>
            <person name="McRose D."/>
            <person name="Mock T."/>
            <person name="Neilson J.A."/>
            <person name="Onodera N.T."/>
            <person name="Poole A.M."/>
            <person name="Pritham E.J."/>
            <person name="Richards T.A."/>
            <person name="Rocap G."/>
            <person name="Roy S.W."/>
            <person name="Sarai C."/>
            <person name="Schaack S."/>
            <person name="Shirato S."/>
            <person name="Slamovits C.H."/>
            <person name="Spencer D.F."/>
            <person name="Suzuki S."/>
            <person name="Worden A.Z."/>
            <person name="Zauner S."/>
            <person name="Barry K."/>
            <person name="Bell C."/>
            <person name="Bharti A.K."/>
            <person name="Crow J.A."/>
            <person name="Grimwood J."/>
            <person name="Kramer R."/>
            <person name="Lindquist E."/>
            <person name="Lucas S."/>
            <person name="Salamov A."/>
            <person name="McFadden G.I."/>
            <person name="Lane C.E."/>
            <person name="Keeling P.J."/>
            <person name="Gray M.W."/>
            <person name="Grigoriev I.V."/>
            <person name="Archibald J.M."/>
        </authorList>
    </citation>
    <scope>NUCLEOTIDE SEQUENCE</scope>
    <source>
        <strain evidence="4">CCMP2712</strain>
    </source>
</reference>
<accession>L1JDV2</accession>